<accession>A0ACD3RAQ8</accession>
<sequence length="189" mass="20976">MQLGWEPTFSTSYWLCWSMLPDVVDDFALKHPSCKDMEPMFFSCYAFCSKLAGGLSVGISTMTLQFVDYRAGACSHGDGVVTALIVLFSPVPIALLLIGMVFFRSYPLNERQSSQLQEQLTTNHPEAASSSSDPKRTTISLSNPAASQRRCGHQLHIITQRLTCCLSQILHRVVTIIIKNAQSSHQQSF</sequence>
<gene>
    <name evidence="1" type="ORF">E3U43_013047</name>
</gene>
<dbReference type="EMBL" id="CM011681">
    <property type="protein sequence ID" value="TMS15754.1"/>
    <property type="molecule type" value="Genomic_DNA"/>
</dbReference>
<evidence type="ECO:0000313" key="1">
    <source>
        <dbReference type="EMBL" id="TMS15754.1"/>
    </source>
</evidence>
<protein>
    <submittedName>
        <fullName evidence="1">Uncharacterized protein</fullName>
    </submittedName>
</protein>
<reference evidence="1" key="1">
    <citation type="submission" date="2018-11" db="EMBL/GenBank/DDBJ databases">
        <title>The sequence and de novo assembly of Larimichthys crocea genome using PacBio and Hi-C technologies.</title>
        <authorList>
            <person name="Xu P."/>
            <person name="Chen B."/>
            <person name="Zhou Z."/>
            <person name="Ke Q."/>
            <person name="Wu Y."/>
            <person name="Bai H."/>
            <person name="Pu F."/>
        </authorList>
    </citation>
    <scope>NUCLEOTIDE SEQUENCE</scope>
    <source>
        <tissue evidence="1">Muscle</tissue>
    </source>
</reference>
<evidence type="ECO:0000313" key="2">
    <source>
        <dbReference type="Proteomes" id="UP000793456"/>
    </source>
</evidence>
<comment type="caution">
    <text evidence="1">The sequence shown here is derived from an EMBL/GenBank/DDBJ whole genome shotgun (WGS) entry which is preliminary data.</text>
</comment>
<proteinExistence type="predicted"/>
<keyword evidence="2" id="KW-1185">Reference proteome</keyword>
<dbReference type="Proteomes" id="UP000793456">
    <property type="component" value="Chromosome VIII"/>
</dbReference>
<name>A0ACD3RAQ8_LARCR</name>
<organism evidence="1 2">
    <name type="scientific">Larimichthys crocea</name>
    <name type="common">Large yellow croaker</name>
    <name type="synonym">Pseudosciaena crocea</name>
    <dbReference type="NCBI Taxonomy" id="215358"/>
    <lineage>
        <taxon>Eukaryota</taxon>
        <taxon>Metazoa</taxon>
        <taxon>Chordata</taxon>
        <taxon>Craniata</taxon>
        <taxon>Vertebrata</taxon>
        <taxon>Euteleostomi</taxon>
        <taxon>Actinopterygii</taxon>
        <taxon>Neopterygii</taxon>
        <taxon>Teleostei</taxon>
        <taxon>Neoteleostei</taxon>
        <taxon>Acanthomorphata</taxon>
        <taxon>Eupercaria</taxon>
        <taxon>Sciaenidae</taxon>
        <taxon>Larimichthys</taxon>
    </lineage>
</organism>